<dbReference type="EMBL" id="JBIAMX010000018">
    <property type="protein sequence ID" value="MFF0546055.1"/>
    <property type="molecule type" value="Genomic_DNA"/>
</dbReference>
<dbReference type="InterPro" id="IPR011009">
    <property type="entry name" value="Kinase-like_dom_sf"/>
</dbReference>
<dbReference type="Pfam" id="PF04655">
    <property type="entry name" value="APH_6_hur"/>
    <property type="match status" value="1"/>
</dbReference>
<gene>
    <name evidence="1" type="ORF">ACFYTF_24770</name>
</gene>
<dbReference type="RefSeq" id="WP_387702585.1">
    <property type="nucleotide sequence ID" value="NZ_JBIAMX010000018.1"/>
</dbReference>
<dbReference type="SUPFAM" id="SSF56112">
    <property type="entry name" value="Protein kinase-like (PK-like)"/>
    <property type="match status" value="1"/>
</dbReference>
<evidence type="ECO:0000313" key="2">
    <source>
        <dbReference type="Proteomes" id="UP001601444"/>
    </source>
</evidence>
<dbReference type="InterPro" id="IPR006748">
    <property type="entry name" value="NH2Glyco/OHUrea_AB-resist_kin"/>
</dbReference>
<dbReference type="Proteomes" id="UP001601444">
    <property type="component" value="Unassembled WGS sequence"/>
</dbReference>
<organism evidence="1 2">
    <name type="scientific">Nocardia thailandica</name>
    <dbReference type="NCBI Taxonomy" id="257275"/>
    <lineage>
        <taxon>Bacteria</taxon>
        <taxon>Bacillati</taxon>
        <taxon>Actinomycetota</taxon>
        <taxon>Actinomycetes</taxon>
        <taxon>Mycobacteriales</taxon>
        <taxon>Nocardiaceae</taxon>
        <taxon>Nocardia</taxon>
    </lineage>
</organism>
<protein>
    <submittedName>
        <fullName evidence="1">Aminoglycoside phosphotransferase family protein</fullName>
    </submittedName>
</protein>
<comment type="caution">
    <text evidence="1">The sequence shown here is derived from an EMBL/GenBank/DDBJ whole genome shotgun (WGS) entry which is preliminary data.</text>
</comment>
<accession>A0ABW6PUF1</accession>
<sequence length="320" mass="33493">MSPVCLPSEVAETIRAVFGPAGERWIEELPAIVDALCVRWDLVARGAPFSGGTHAYVAPVRRSGGSEAVLKVPLVDEENRAEASALYVYGGDGAVRLYAYDPGTGAMLIERACGPELLRQPGFPSLEGRAENAGLVELGCSLYRRLRRPPGALPAGFPALPAAVSILDQVVAGLAAPGVGAVVDASLRARVRQARALLRSPAGPGLVVNRDTHLGNILAARREPWLLIDPKPYLGEAAFDAGFLVMIQVQSDPAPAHAAAVVERTAAALGVDPARARAWALVRAVEEIVWAVEDSDAELLPLHTAVASALGTPAPATRAR</sequence>
<evidence type="ECO:0000313" key="1">
    <source>
        <dbReference type="EMBL" id="MFF0546055.1"/>
    </source>
</evidence>
<name>A0ABW6PUF1_9NOCA</name>
<reference evidence="1 2" key="1">
    <citation type="submission" date="2024-10" db="EMBL/GenBank/DDBJ databases">
        <title>The Natural Products Discovery Center: Release of the First 8490 Sequenced Strains for Exploring Actinobacteria Biosynthetic Diversity.</title>
        <authorList>
            <person name="Kalkreuter E."/>
            <person name="Kautsar S.A."/>
            <person name="Yang D."/>
            <person name="Bader C.D."/>
            <person name="Teijaro C.N."/>
            <person name="Fluegel L."/>
            <person name="Davis C.M."/>
            <person name="Simpson J.R."/>
            <person name="Lauterbach L."/>
            <person name="Steele A.D."/>
            <person name="Gui C."/>
            <person name="Meng S."/>
            <person name="Li G."/>
            <person name="Viehrig K."/>
            <person name="Ye F."/>
            <person name="Su P."/>
            <person name="Kiefer A.F."/>
            <person name="Nichols A."/>
            <person name="Cepeda A.J."/>
            <person name="Yan W."/>
            <person name="Fan B."/>
            <person name="Jiang Y."/>
            <person name="Adhikari A."/>
            <person name="Zheng C.-J."/>
            <person name="Schuster L."/>
            <person name="Cowan T.M."/>
            <person name="Smanski M.J."/>
            <person name="Chevrette M.G."/>
            <person name="De Carvalho L.P.S."/>
            <person name="Shen B."/>
        </authorList>
    </citation>
    <scope>NUCLEOTIDE SEQUENCE [LARGE SCALE GENOMIC DNA]</scope>
    <source>
        <strain evidence="1 2">NPDC004045</strain>
    </source>
</reference>
<proteinExistence type="predicted"/>
<keyword evidence="2" id="KW-1185">Reference proteome</keyword>